<dbReference type="Proteomes" id="UP001500994">
    <property type="component" value="Unassembled WGS sequence"/>
</dbReference>
<evidence type="ECO:0000256" key="1">
    <source>
        <dbReference type="ARBA" id="ARBA00001946"/>
    </source>
</evidence>
<evidence type="ECO:0000313" key="5">
    <source>
        <dbReference type="Proteomes" id="UP001500994"/>
    </source>
</evidence>
<comment type="caution">
    <text evidence="4">The sequence shown here is derived from an EMBL/GenBank/DDBJ whole genome shotgun (WGS) entry which is preliminary data.</text>
</comment>
<dbReference type="Gene3D" id="3.90.79.10">
    <property type="entry name" value="Nucleoside Triphosphate Pyrophosphohydrolase"/>
    <property type="match status" value="1"/>
</dbReference>
<dbReference type="SUPFAM" id="SSF55811">
    <property type="entry name" value="Nudix"/>
    <property type="match status" value="1"/>
</dbReference>
<accession>A0ABP6ESN8</accession>
<dbReference type="EMBL" id="BAAARK010000016">
    <property type="protein sequence ID" value="GAA2671467.1"/>
    <property type="molecule type" value="Genomic_DNA"/>
</dbReference>
<sequence length="162" mass="17411">MTVTRDQFTDPDGRRIGALALFRNTAGHPLMLRKRNRDELPWCLPGGCAVGGESALAALRRKVLEETGLHATPGLLLVEHYMPATAGRAEGSNLIFDCGELSPEAEVRLKEPEFSEFAFIVPDQLADAAQPHTAARVQAALYVHKIGGGAVYLEGAARPVVP</sequence>
<keyword evidence="5" id="KW-1185">Reference proteome</keyword>
<evidence type="ECO:0000259" key="3">
    <source>
        <dbReference type="PROSITE" id="PS51462"/>
    </source>
</evidence>
<feature type="domain" description="Nudix hydrolase" evidence="3">
    <location>
        <begin position="13"/>
        <end position="142"/>
    </location>
</feature>
<reference evidence="5" key="1">
    <citation type="journal article" date="2019" name="Int. J. Syst. Evol. Microbiol.">
        <title>The Global Catalogue of Microorganisms (GCM) 10K type strain sequencing project: providing services to taxonomists for standard genome sequencing and annotation.</title>
        <authorList>
            <consortium name="The Broad Institute Genomics Platform"/>
            <consortium name="The Broad Institute Genome Sequencing Center for Infectious Disease"/>
            <person name="Wu L."/>
            <person name="Ma J."/>
        </authorList>
    </citation>
    <scope>NUCLEOTIDE SEQUENCE [LARGE SCALE GENOMIC DNA]</scope>
    <source>
        <strain evidence="5">JCM 16374</strain>
    </source>
</reference>
<dbReference type="PROSITE" id="PS51462">
    <property type="entry name" value="NUDIX"/>
    <property type="match status" value="1"/>
</dbReference>
<evidence type="ECO:0000256" key="2">
    <source>
        <dbReference type="ARBA" id="ARBA00022801"/>
    </source>
</evidence>
<keyword evidence="2" id="KW-0378">Hydrolase</keyword>
<dbReference type="PANTHER" id="PTHR43046:SF2">
    <property type="entry name" value="8-OXO-DGTP DIPHOSPHATASE-RELATED"/>
    <property type="match status" value="1"/>
</dbReference>
<dbReference type="InterPro" id="IPR015797">
    <property type="entry name" value="NUDIX_hydrolase-like_dom_sf"/>
</dbReference>
<dbReference type="RefSeq" id="WP_344579267.1">
    <property type="nucleotide sequence ID" value="NZ_BAAARK010000016.1"/>
</dbReference>
<name>A0ABP6ESN8_9ACTN</name>
<dbReference type="Pfam" id="PF00293">
    <property type="entry name" value="NUDIX"/>
    <property type="match status" value="1"/>
</dbReference>
<dbReference type="PANTHER" id="PTHR43046">
    <property type="entry name" value="GDP-MANNOSE MANNOSYL HYDROLASE"/>
    <property type="match status" value="1"/>
</dbReference>
<comment type="cofactor">
    <cofactor evidence="1">
        <name>Mg(2+)</name>
        <dbReference type="ChEBI" id="CHEBI:18420"/>
    </cofactor>
</comment>
<organism evidence="4 5">
    <name type="scientific">Streptomyces lunalinharesii</name>
    <dbReference type="NCBI Taxonomy" id="333384"/>
    <lineage>
        <taxon>Bacteria</taxon>
        <taxon>Bacillati</taxon>
        <taxon>Actinomycetota</taxon>
        <taxon>Actinomycetes</taxon>
        <taxon>Kitasatosporales</taxon>
        <taxon>Streptomycetaceae</taxon>
        <taxon>Streptomyces</taxon>
    </lineage>
</organism>
<evidence type="ECO:0000313" key="4">
    <source>
        <dbReference type="EMBL" id="GAA2671467.1"/>
    </source>
</evidence>
<protein>
    <recommendedName>
        <fullName evidence="3">Nudix hydrolase domain-containing protein</fullName>
    </recommendedName>
</protein>
<dbReference type="InterPro" id="IPR000086">
    <property type="entry name" value="NUDIX_hydrolase_dom"/>
</dbReference>
<gene>
    <name evidence="4" type="ORF">GCM10009864_47190</name>
</gene>
<proteinExistence type="predicted"/>